<proteinExistence type="inferred from homology"/>
<dbReference type="GO" id="GO:0030598">
    <property type="term" value="F:rRNA N-glycosylase activity"/>
    <property type="evidence" value="ECO:0007669"/>
    <property type="project" value="UniProtKB-EC"/>
</dbReference>
<sequence length="210" mass="24088">MGDKDIKEEFNVEEASRRAYEALMDRLRSLLAGDRTVRDRPVLPSVAEIPSDHPRFEVVMGTNTNQVTFLFRRQDLYLEAYQRGGSETWYEFREKNQKEHAVKGSEFLPFSGSYSGTHGLEENAANRDRSGRVMQGSFDRSRIPLGRYALRDAVNTLATSDAQNERARSLIVIIEMISESLRFEQIEIYILTNWYTGAIPTTELVVLENN</sequence>
<keyword evidence="1" id="KW-0611">Plant defense</keyword>
<accession>A0AAF0XBX8</accession>
<dbReference type="GO" id="GO:0090729">
    <property type="term" value="F:toxin activity"/>
    <property type="evidence" value="ECO:0007669"/>
    <property type="project" value="UniProtKB-KW"/>
</dbReference>
<dbReference type="Pfam" id="PF00161">
    <property type="entry name" value="RIP"/>
    <property type="match status" value="1"/>
</dbReference>
<dbReference type="PANTHER" id="PTHR33453:SF34">
    <property type="entry name" value="RIBOSOME-INACTIVATING PROTEIN"/>
    <property type="match status" value="1"/>
</dbReference>
<dbReference type="InterPro" id="IPR017989">
    <property type="entry name" value="Ribosome_inactivat_1/2"/>
</dbReference>
<dbReference type="SUPFAM" id="SSF56371">
    <property type="entry name" value="Ribosome inactivating proteins (RIP)"/>
    <property type="match status" value="1"/>
</dbReference>
<keyword evidence="1" id="KW-0378">Hydrolase</keyword>
<evidence type="ECO:0000256" key="1">
    <source>
        <dbReference type="RuleBase" id="RU004915"/>
    </source>
</evidence>
<reference evidence="2" key="2">
    <citation type="submission" date="2022-03" db="EMBL/GenBank/DDBJ databases">
        <title>Draft title - Genomic analysis of global carrot germplasm unveils the trajectory of domestication and the origin of high carotenoid orange carrot.</title>
        <authorList>
            <person name="Iorizzo M."/>
            <person name="Ellison S."/>
            <person name="Senalik D."/>
            <person name="Macko-Podgorni A."/>
            <person name="Grzebelus D."/>
            <person name="Bostan H."/>
            <person name="Rolling W."/>
            <person name="Curaba J."/>
            <person name="Simon P."/>
        </authorList>
    </citation>
    <scope>NUCLEOTIDE SEQUENCE</scope>
    <source>
        <tissue evidence="2">Leaf</tissue>
    </source>
</reference>
<organism evidence="2 3">
    <name type="scientific">Daucus carota subsp. sativus</name>
    <name type="common">Carrot</name>
    <dbReference type="NCBI Taxonomy" id="79200"/>
    <lineage>
        <taxon>Eukaryota</taxon>
        <taxon>Viridiplantae</taxon>
        <taxon>Streptophyta</taxon>
        <taxon>Embryophyta</taxon>
        <taxon>Tracheophyta</taxon>
        <taxon>Spermatophyta</taxon>
        <taxon>Magnoliopsida</taxon>
        <taxon>eudicotyledons</taxon>
        <taxon>Gunneridae</taxon>
        <taxon>Pentapetalae</taxon>
        <taxon>asterids</taxon>
        <taxon>campanulids</taxon>
        <taxon>Apiales</taxon>
        <taxon>Apiaceae</taxon>
        <taxon>Apioideae</taxon>
        <taxon>Scandiceae</taxon>
        <taxon>Daucinae</taxon>
        <taxon>Daucus</taxon>
        <taxon>Daucus sect. Daucus</taxon>
    </lineage>
</organism>
<dbReference type="GO" id="GO:0006952">
    <property type="term" value="P:defense response"/>
    <property type="evidence" value="ECO:0007669"/>
    <property type="project" value="UniProtKB-KW"/>
</dbReference>
<dbReference type="AlphaFoldDB" id="A0AAF0XBX8"/>
<dbReference type="GO" id="GO:0017148">
    <property type="term" value="P:negative regulation of translation"/>
    <property type="evidence" value="ECO:0007669"/>
    <property type="project" value="UniProtKB-KW"/>
</dbReference>
<evidence type="ECO:0000313" key="2">
    <source>
        <dbReference type="EMBL" id="WOH04184.1"/>
    </source>
</evidence>
<keyword evidence="1" id="KW-0652">Protein synthesis inhibitor</keyword>
<dbReference type="Proteomes" id="UP000077755">
    <property type="component" value="Chromosome 6"/>
</dbReference>
<dbReference type="PANTHER" id="PTHR33453">
    <property type="match status" value="1"/>
</dbReference>
<dbReference type="Gene3D" id="3.40.420.10">
    <property type="entry name" value="Ricin (A subunit), domain 1"/>
    <property type="match status" value="1"/>
</dbReference>
<dbReference type="EMBL" id="CP093348">
    <property type="protein sequence ID" value="WOH04184.1"/>
    <property type="molecule type" value="Genomic_DNA"/>
</dbReference>
<reference evidence="2" key="1">
    <citation type="journal article" date="2016" name="Nat. Genet.">
        <title>A high-quality carrot genome assembly provides new insights into carotenoid accumulation and asterid genome evolution.</title>
        <authorList>
            <person name="Iorizzo M."/>
            <person name="Ellison S."/>
            <person name="Senalik D."/>
            <person name="Zeng P."/>
            <person name="Satapoomin P."/>
            <person name="Huang J."/>
            <person name="Bowman M."/>
            <person name="Iovene M."/>
            <person name="Sanseverino W."/>
            <person name="Cavagnaro P."/>
            <person name="Yildiz M."/>
            <person name="Macko-Podgorni A."/>
            <person name="Moranska E."/>
            <person name="Grzebelus E."/>
            <person name="Grzebelus D."/>
            <person name="Ashrafi H."/>
            <person name="Zheng Z."/>
            <person name="Cheng S."/>
            <person name="Spooner D."/>
            <person name="Van Deynze A."/>
            <person name="Simon P."/>
        </authorList>
    </citation>
    <scope>NUCLEOTIDE SEQUENCE</scope>
    <source>
        <tissue evidence="2">Leaf</tissue>
    </source>
</reference>
<evidence type="ECO:0000313" key="3">
    <source>
        <dbReference type="Proteomes" id="UP000077755"/>
    </source>
</evidence>
<dbReference type="InterPro" id="IPR001574">
    <property type="entry name" value="Ribosome_inactivat_prot"/>
</dbReference>
<dbReference type="EC" id="3.2.2.22" evidence="1"/>
<dbReference type="InterPro" id="IPR016138">
    <property type="entry name" value="Ribosome_inactivat_prot_sub1"/>
</dbReference>
<dbReference type="PRINTS" id="PR00396">
    <property type="entry name" value="SHIGARICIN"/>
</dbReference>
<protein>
    <recommendedName>
        <fullName evidence="1">rRNA N-glycosylase</fullName>
        <ecNumber evidence="1">3.2.2.22</ecNumber>
    </recommendedName>
</protein>
<comment type="similarity">
    <text evidence="1">Belongs to the ribosome-inactivating protein family.</text>
</comment>
<keyword evidence="3" id="KW-1185">Reference proteome</keyword>
<keyword evidence="1" id="KW-0800">Toxin</keyword>
<comment type="catalytic activity">
    <reaction evidence="1">
        <text>Endohydrolysis of the N-glycosidic bond at one specific adenosine on the 28S rRNA.</text>
        <dbReference type="EC" id="3.2.2.22"/>
    </reaction>
</comment>
<dbReference type="InterPro" id="IPR036041">
    <property type="entry name" value="Ribosome-inact_prot_sf"/>
</dbReference>
<gene>
    <name evidence="2" type="ORF">DCAR_0623593</name>
</gene>
<name>A0AAF0XBX8_DAUCS</name>